<protein>
    <submittedName>
        <fullName evidence="2">Unannotated protein</fullName>
    </submittedName>
</protein>
<dbReference type="PROSITE" id="PS51257">
    <property type="entry name" value="PROKAR_LIPOPROTEIN"/>
    <property type="match status" value="1"/>
</dbReference>
<dbReference type="SUPFAM" id="SSF52821">
    <property type="entry name" value="Rhodanese/Cell cycle control phosphatase"/>
    <property type="match status" value="1"/>
</dbReference>
<proteinExistence type="predicted"/>
<dbReference type="EMBL" id="CAFBMB010000002">
    <property type="protein sequence ID" value="CAB4887626.1"/>
    <property type="molecule type" value="Genomic_DNA"/>
</dbReference>
<dbReference type="PANTHER" id="PTHR45431:SF3">
    <property type="entry name" value="RHODANESE-LIKE DOMAIN-CONTAINING PROTEIN 15, CHLOROPLASTIC"/>
    <property type="match status" value="1"/>
</dbReference>
<dbReference type="PANTHER" id="PTHR45431">
    <property type="entry name" value="RHODANESE-LIKE DOMAIN-CONTAINING PROTEIN 15, CHLOROPLASTIC"/>
    <property type="match status" value="1"/>
</dbReference>
<dbReference type="InterPro" id="IPR001763">
    <property type="entry name" value="Rhodanese-like_dom"/>
</dbReference>
<dbReference type="InterPro" id="IPR036873">
    <property type="entry name" value="Rhodanese-like_dom_sf"/>
</dbReference>
<dbReference type="PROSITE" id="PS50206">
    <property type="entry name" value="RHODANESE_3"/>
    <property type="match status" value="1"/>
</dbReference>
<accession>A0A6J7EWT3</accession>
<gene>
    <name evidence="2" type="ORF">UFOPK3516_00058</name>
</gene>
<dbReference type="SMART" id="SM00450">
    <property type="entry name" value="RHOD"/>
    <property type="match status" value="1"/>
</dbReference>
<feature type="domain" description="Rhodanese" evidence="1">
    <location>
        <begin position="38"/>
        <end position="128"/>
    </location>
</feature>
<dbReference type="Pfam" id="PF00581">
    <property type="entry name" value="Rhodanese"/>
    <property type="match status" value="1"/>
</dbReference>
<dbReference type="Gene3D" id="3.40.250.10">
    <property type="entry name" value="Rhodanese-like domain"/>
    <property type="match status" value="1"/>
</dbReference>
<name>A0A6J7EWT3_9ZZZZ</name>
<dbReference type="AlphaFoldDB" id="A0A6J7EWT3"/>
<organism evidence="2">
    <name type="scientific">freshwater metagenome</name>
    <dbReference type="NCBI Taxonomy" id="449393"/>
    <lineage>
        <taxon>unclassified sequences</taxon>
        <taxon>metagenomes</taxon>
        <taxon>ecological metagenomes</taxon>
    </lineage>
</organism>
<reference evidence="2" key="1">
    <citation type="submission" date="2020-05" db="EMBL/GenBank/DDBJ databases">
        <authorList>
            <person name="Chiriac C."/>
            <person name="Salcher M."/>
            <person name="Ghai R."/>
            <person name="Kavagutti S V."/>
        </authorList>
    </citation>
    <scope>NUCLEOTIDE SEQUENCE</scope>
</reference>
<evidence type="ECO:0000313" key="2">
    <source>
        <dbReference type="EMBL" id="CAB4887626.1"/>
    </source>
</evidence>
<dbReference type="InterPro" id="IPR052367">
    <property type="entry name" value="Thiosulfate_ST/Rhodanese-like"/>
</dbReference>
<dbReference type="CDD" id="cd00158">
    <property type="entry name" value="RHOD"/>
    <property type="match status" value="1"/>
</dbReference>
<evidence type="ECO:0000259" key="1">
    <source>
        <dbReference type="PROSITE" id="PS50206"/>
    </source>
</evidence>
<sequence>MKRIITALAIAATLGAAGFGLSACAPTGSNAPMAAIDFTADTIVIDVGTPENFAAGHLAGAVNINWQGEEFMQAIGVLDKAAHYVVYCRSGNLAGQALDMMASMGFTNVQNLGSVDEAAKTTGLTVVTG</sequence>